<dbReference type="RefSeq" id="XP_002847466.1">
    <property type="nucleotide sequence ID" value="XM_002847420.1"/>
</dbReference>
<feature type="signal peptide" evidence="1">
    <location>
        <begin position="1"/>
        <end position="26"/>
    </location>
</feature>
<gene>
    <name evidence="2" type="ORF">MCYG_02972</name>
</gene>
<sequence length="202" mass="22379">MLGSRDFKQMRKAGVLLLLLLRPCRYRMLACTNGGEALRPKTVTASTPPVLTDPEVNSRDLKRMSGQAGGQDTCSFDITLAVALRQYNGWLLWMVFLLWDGVSATPGPQNELSGPRVILRMGVAQQTATYSFSLCIRIRERFELPSRSTLYNHCVQNEWTWPSQIALLEGVMPGVLSRSSVIPALNRGLPSRDAPSLFPALS</sequence>
<keyword evidence="3" id="KW-1185">Reference proteome</keyword>
<protein>
    <submittedName>
        <fullName evidence="2">Uncharacterized protein</fullName>
    </submittedName>
</protein>
<proteinExistence type="predicted"/>
<dbReference type="Proteomes" id="UP000002035">
    <property type="component" value="Unassembled WGS sequence"/>
</dbReference>
<organism evidence="2 3">
    <name type="scientific">Arthroderma otae (strain ATCC MYA-4605 / CBS 113480)</name>
    <name type="common">Microsporum canis</name>
    <dbReference type="NCBI Taxonomy" id="554155"/>
    <lineage>
        <taxon>Eukaryota</taxon>
        <taxon>Fungi</taxon>
        <taxon>Dikarya</taxon>
        <taxon>Ascomycota</taxon>
        <taxon>Pezizomycotina</taxon>
        <taxon>Eurotiomycetes</taxon>
        <taxon>Eurotiomycetidae</taxon>
        <taxon>Onygenales</taxon>
        <taxon>Arthrodermataceae</taxon>
        <taxon>Microsporum</taxon>
    </lineage>
</organism>
<evidence type="ECO:0000313" key="3">
    <source>
        <dbReference type="Proteomes" id="UP000002035"/>
    </source>
</evidence>
<reference evidence="3" key="1">
    <citation type="journal article" date="2012" name="MBio">
        <title>Comparative genome analysis of Trichophyton rubrum and related dermatophytes reveals candidate genes involved in infection.</title>
        <authorList>
            <person name="Martinez D.A."/>
            <person name="Oliver B.G."/>
            <person name="Graeser Y."/>
            <person name="Goldberg J.M."/>
            <person name="Li W."/>
            <person name="Martinez-Rossi N.M."/>
            <person name="Monod M."/>
            <person name="Shelest E."/>
            <person name="Barton R.C."/>
            <person name="Birch E."/>
            <person name="Brakhage A.A."/>
            <person name="Chen Z."/>
            <person name="Gurr S.J."/>
            <person name="Heiman D."/>
            <person name="Heitman J."/>
            <person name="Kosti I."/>
            <person name="Rossi A."/>
            <person name="Saif S."/>
            <person name="Samalova M."/>
            <person name="Saunders C.W."/>
            <person name="Shea T."/>
            <person name="Summerbell R.C."/>
            <person name="Xu J."/>
            <person name="Young S."/>
            <person name="Zeng Q."/>
            <person name="Birren B.W."/>
            <person name="Cuomo C.A."/>
            <person name="White T.C."/>
        </authorList>
    </citation>
    <scope>NUCLEOTIDE SEQUENCE [LARGE SCALE GENOMIC DNA]</scope>
    <source>
        <strain evidence="3">ATCC MYA-4605 / CBS 113480</strain>
    </source>
</reference>
<dbReference type="HOGENOM" id="CLU_1354318_0_0_1"/>
<evidence type="ECO:0000313" key="2">
    <source>
        <dbReference type="EMBL" id="EEQ30153.1"/>
    </source>
</evidence>
<feature type="chain" id="PRO_5002951458" evidence="1">
    <location>
        <begin position="27"/>
        <end position="202"/>
    </location>
</feature>
<dbReference type="AlphaFoldDB" id="C5FKD1"/>
<keyword evidence="1" id="KW-0732">Signal</keyword>
<name>C5FKD1_ARTOC</name>
<dbReference type="GeneID" id="9224912"/>
<dbReference type="EMBL" id="DS995703">
    <property type="protein sequence ID" value="EEQ30153.1"/>
    <property type="molecule type" value="Genomic_DNA"/>
</dbReference>
<dbReference type="VEuPathDB" id="FungiDB:MCYG_02972"/>
<accession>C5FKD1</accession>
<evidence type="ECO:0000256" key="1">
    <source>
        <dbReference type="SAM" id="SignalP"/>
    </source>
</evidence>